<feature type="non-terminal residue" evidence="1">
    <location>
        <position position="87"/>
    </location>
</feature>
<dbReference type="Proteomes" id="UP000823775">
    <property type="component" value="Unassembled WGS sequence"/>
</dbReference>
<comment type="caution">
    <text evidence="1">The sequence shown here is derived from an EMBL/GenBank/DDBJ whole genome shotgun (WGS) entry which is preliminary data.</text>
</comment>
<keyword evidence="2" id="KW-1185">Reference proteome</keyword>
<sequence length="87" mass="9744">EAPTRVRASIAAQGHARFVYRDPETIHDNEPVEAAELGPAQASPRFFATLVLQDTLRVVDTSKDVELIKCQDYEQRTGKRPRGSDSY</sequence>
<reference evidence="1 2" key="1">
    <citation type="journal article" date="2021" name="BMC Genomics">
        <title>Datura genome reveals duplications of psychoactive alkaloid biosynthetic genes and high mutation rate following tissue culture.</title>
        <authorList>
            <person name="Rajewski A."/>
            <person name="Carter-House D."/>
            <person name="Stajich J."/>
            <person name="Litt A."/>
        </authorList>
    </citation>
    <scope>NUCLEOTIDE SEQUENCE [LARGE SCALE GENOMIC DNA]</scope>
    <source>
        <strain evidence="1">AR-01</strain>
    </source>
</reference>
<proteinExistence type="predicted"/>
<dbReference type="EMBL" id="JACEIK010007321">
    <property type="protein sequence ID" value="MCE3050065.1"/>
    <property type="molecule type" value="Genomic_DNA"/>
</dbReference>
<evidence type="ECO:0000313" key="1">
    <source>
        <dbReference type="EMBL" id="MCE3050065.1"/>
    </source>
</evidence>
<evidence type="ECO:0000313" key="2">
    <source>
        <dbReference type="Proteomes" id="UP000823775"/>
    </source>
</evidence>
<name>A0ABS8WKU4_DATST</name>
<feature type="non-terminal residue" evidence="1">
    <location>
        <position position="1"/>
    </location>
</feature>
<protein>
    <submittedName>
        <fullName evidence="1">Uncharacterized protein</fullName>
    </submittedName>
</protein>
<accession>A0ABS8WKU4</accession>
<organism evidence="1 2">
    <name type="scientific">Datura stramonium</name>
    <name type="common">Jimsonweed</name>
    <name type="synonym">Common thornapple</name>
    <dbReference type="NCBI Taxonomy" id="4076"/>
    <lineage>
        <taxon>Eukaryota</taxon>
        <taxon>Viridiplantae</taxon>
        <taxon>Streptophyta</taxon>
        <taxon>Embryophyta</taxon>
        <taxon>Tracheophyta</taxon>
        <taxon>Spermatophyta</taxon>
        <taxon>Magnoliopsida</taxon>
        <taxon>eudicotyledons</taxon>
        <taxon>Gunneridae</taxon>
        <taxon>Pentapetalae</taxon>
        <taxon>asterids</taxon>
        <taxon>lamiids</taxon>
        <taxon>Solanales</taxon>
        <taxon>Solanaceae</taxon>
        <taxon>Solanoideae</taxon>
        <taxon>Datureae</taxon>
        <taxon>Datura</taxon>
    </lineage>
</organism>
<gene>
    <name evidence="1" type="ORF">HAX54_046425</name>
</gene>